<dbReference type="Gene3D" id="3.40.1530.20">
    <property type="entry name" value="Protein of unknown function (DUF1491)"/>
    <property type="match status" value="1"/>
</dbReference>
<dbReference type="OrthoDB" id="9809136at2"/>
<dbReference type="AlphaFoldDB" id="A0A845A1A2"/>
<dbReference type="RefSeq" id="WP_160605105.1">
    <property type="nucleotide sequence ID" value="NZ_WTYX01000002.1"/>
</dbReference>
<organism evidence="1 2">
    <name type="scientific">Pontixanthobacter aquaemixtae</name>
    <dbReference type="NCBI Taxonomy" id="1958940"/>
    <lineage>
        <taxon>Bacteria</taxon>
        <taxon>Pseudomonadati</taxon>
        <taxon>Pseudomonadota</taxon>
        <taxon>Alphaproteobacteria</taxon>
        <taxon>Sphingomonadales</taxon>
        <taxon>Erythrobacteraceae</taxon>
        <taxon>Pontixanthobacter</taxon>
    </lineage>
</organism>
<comment type="caution">
    <text evidence="1">The sequence shown here is derived from an EMBL/GenBank/DDBJ whole genome shotgun (WGS) entry which is preliminary data.</text>
</comment>
<keyword evidence="2" id="KW-1185">Reference proteome</keyword>
<proteinExistence type="predicted"/>
<dbReference type="EMBL" id="WTYX01000002">
    <property type="protein sequence ID" value="MXO91429.1"/>
    <property type="molecule type" value="Genomic_DNA"/>
</dbReference>
<dbReference type="Proteomes" id="UP000442714">
    <property type="component" value="Unassembled WGS sequence"/>
</dbReference>
<reference evidence="1 2" key="1">
    <citation type="submission" date="2019-12" db="EMBL/GenBank/DDBJ databases">
        <title>Genomic-based taxomic classification of the family Erythrobacteraceae.</title>
        <authorList>
            <person name="Xu L."/>
        </authorList>
    </citation>
    <scope>NUCLEOTIDE SEQUENCE [LARGE SCALE GENOMIC DNA]</scope>
    <source>
        <strain evidence="1 2">KCTC 52763</strain>
    </source>
</reference>
<protein>
    <submittedName>
        <fullName evidence="1">DUF1491 family protein</fullName>
    </submittedName>
</protein>
<dbReference type="InterPro" id="IPR009964">
    <property type="entry name" value="DUF1491"/>
</dbReference>
<evidence type="ECO:0000313" key="1">
    <source>
        <dbReference type="EMBL" id="MXO91429.1"/>
    </source>
</evidence>
<sequence length="113" mass="12650">MDARLPAHLEISGIIRAVQNEGGFATVLSKGERDAGTILIVTLERGGPARLYERMPQLDGSRPFVFSREQDIDNPSEFNDYLTKRSARDPDLWVLELDIANPERFAALQHKTG</sequence>
<gene>
    <name evidence="1" type="ORF">GRI41_11385</name>
</gene>
<dbReference type="Pfam" id="PF07372">
    <property type="entry name" value="DUF1491"/>
    <property type="match status" value="1"/>
</dbReference>
<accession>A0A845A1A2</accession>
<evidence type="ECO:0000313" key="2">
    <source>
        <dbReference type="Proteomes" id="UP000442714"/>
    </source>
</evidence>
<name>A0A845A1A2_9SPHN</name>